<comment type="similarity">
    <text evidence="2 9">Belongs to the class-IV pyridoxal-phosphate-dependent aminotransferase family.</text>
</comment>
<evidence type="ECO:0000256" key="8">
    <source>
        <dbReference type="PIRSR" id="PIRSR006468-1"/>
    </source>
</evidence>
<comment type="catalytic activity">
    <reaction evidence="11">
        <text>L-isoleucine + 2-oxoglutarate = (S)-3-methyl-2-oxopentanoate + L-glutamate</text>
        <dbReference type="Rhea" id="RHEA:24801"/>
        <dbReference type="ChEBI" id="CHEBI:16810"/>
        <dbReference type="ChEBI" id="CHEBI:29985"/>
        <dbReference type="ChEBI" id="CHEBI:35146"/>
        <dbReference type="ChEBI" id="CHEBI:58045"/>
        <dbReference type="EC" id="2.6.1.42"/>
    </reaction>
</comment>
<name>A0AAD2FW43_9STRA</name>
<gene>
    <name evidence="12" type="ORF">CYCCA115_LOCUS15015</name>
</gene>
<evidence type="ECO:0000256" key="6">
    <source>
        <dbReference type="ARBA" id="ARBA00022898"/>
    </source>
</evidence>
<dbReference type="Proteomes" id="UP001295423">
    <property type="component" value="Unassembled WGS sequence"/>
</dbReference>
<dbReference type="GO" id="GO:0008652">
    <property type="term" value="P:amino acid biosynthetic process"/>
    <property type="evidence" value="ECO:0007669"/>
    <property type="project" value="UniProtKB-KW"/>
</dbReference>
<dbReference type="FunFam" id="3.30.470.10:FF:000002">
    <property type="entry name" value="Branched-chain-amino-acid aminotransferase"/>
    <property type="match status" value="1"/>
</dbReference>
<dbReference type="InterPro" id="IPR005786">
    <property type="entry name" value="B_amino_transII"/>
</dbReference>
<dbReference type="PANTHER" id="PTHR11825">
    <property type="entry name" value="SUBGROUP IIII AMINOTRANSFERASE"/>
    <property type="match status" value="1"/>
</dbReference>
<organism evidence="12 13">
    <name type="scientific">Cylindrotheca closterium</name>
    <dbReference type="NCBI Taxonomy" id="2856"/>
    <lineage>
        <taxon>Eukaryota</taxon>
        <taxon>Sar</taxon>
        <taxon>Stramenopiles</taxon>
        <taxon>Ochrophyta</taxon>
        <taxon>Bacillariophyta</taxon>
        <taxon>Bacillariophyceae</taxon>
        <taxon>Bacillariophycidae</taxon>
        <taxon>Bacillariales</taxon>
        <taxon>Bacillariaceae</taxon>
        <taxon>Cylindrotheca</taxon>
    </lineage>
</organism>
<sequence length="389" mass="43190">MFVRPLRNGVKGFYEKLSRRWISSSQLTVELTKDTSRFDSRPTKEELLFGTTMSDHMLMIEWETTNGWGTPKIAPYQNLSISPAATSLHYGLQCFEGMKAYKSLDGDESLRLFRPNKNMERLSNSMDRLHMPGADFDRKELEKCIAELVKIDEKWIPSGEGYSLYIRPTCIATHPFLGLASPTSLLMYVITSPVGPYYKSGFDPIRLTADTSYVRAWPGGTGNSKVGGNYAPTMKPAAEATESGYSQVLWLFGENREVTEVGSMNLFFLIKDKVTGKPELVTPPLTRGDILPGVTRDSILHLAMTWGDVDVSERFPEMAEIQEAANDGRLIEAFGAGTAAVVTPISCIKYNGEDIEIPAVGSVTQRVWDEITGIQYGKIEGPEGWSVVL</sequence>
<evidence type="ECO:0000256" key="7">
    <source>
        <dbReference type="ARBA" id="ARBA00023304"/>
    </source>
</evidence>
<dbReference type="Gene3D" id="3.30.470.10">
    <property type="match status" value="1"/>
</dbReference>
<dbReference type="GO" id="GO:0004084">
    <property type="term" value="F:branched-chain-amino-acid transaminase activity"/>
    <property type="evidence" value="ECO:0007669"/>
    <property type="project" value="UniProtKB-EC"/>
</dbReference>
<dbReference type="EC" id="2.6.1.42" evidence="11"/>
<evidence type="ECO:0000256" key="4">
    <source>
        <dbReference type="ARBA" id="ARBA00022605"/>
    </source>
</evidence>
<dbReference type="InterPro" id="IPR043131">
    <property type="entry name" value="BCAT-like_N"/>
</dbReference>
<dbReference type="GO" id="GO:0009082">
    <property type="term" value="P:branched-chain amino acid biosynthetic process"/>
    <property type="evidence" value="ECO:0007669"/>
    <property type="project" value="UniProtKB-KW"/>
</dbReference>
<comment type="caution">
    <text evidence="12">The sequence shown here is derived from an EMBL/GenBank/DDBJ whole genome shotgun (WGS) entry which is preliminary data.</text>
</comment>
<proteinExistence type="inferred from homology"/>
<keyword evidence="7 11" id="KW-0100">Branched-chain amino acid biosynthesis</keyword>
<dbReference type="NCBIfam" id="NF009897">
    <property type="entry name" value="PRK13357.1"/>
    <property type="match status" value="1"/>
</dbReference>
<dbReference type="CDD" id="cd01557">
    <property type="entry name" value="BCAT_beta_family"/>
    <property type="match status" value="1"/>
</dbReference>
<dbReference type="Gene3D" id="3.20.10.10">
    <property type="entry name" value="D-amino Acid Aminotransferase, subunit A, domain 2"/>
    <property type="match status" value="1"/>
</dbReference>
<dbReference type="Pfam" id="PF01063">
    <property type="entry name" value="Aminotran_4"/>
    <property type="match status" value="1"/>
</dbReference>
<dbReference type="AlphaFoldDB" id="A0AAD2FW43"/>
<feature type="modified residue" description="N6-(pyridoxal phosphate)lysine" evidence="8">
    <location>
        <position position="225"/>
    </location>
</feature>
<evidence type="ECO:0000256" key="5">
    <source>
        <dbReference type="ARBA" id="ARBA00022679"/>
    </source>
</evidence>
<evidence type="ECO:0000256" key="1">
    <source>
        <dbReference type="ARBA" id="ARBA00001933"/>
    </source>
</evidence>
<dbReference type="NCBIfam" id="TIGR01123">
    <property type="entry name" value="ilvE_II"/>
    <property type="match status" value="1"/>
</dbReference>
<dbReference type="SUPFAM" id="SSF56752">
    <property type="entry name" value="D-aminoacid aminotransferase-like PLP-dependent enzymes"/>
    <property type="match status" value="1"/>
</dbReference>
<keyword evidence="4 11" id="KW-0028">Amino-acid biosynthesis</keyword>
<evidence type="ECO:0000313" key="12">
    <source>
        <dbReference type="EMBL" id="CAJ1954423.1"/>
    </source>
</evidence>
<comment type="catalytic activity">
    <reaction evidence="11">
        <text>L-leucine + 2-oxoglutarate = 4-methyl-2-oxopentanoate + L-glutamate</text>
        <dbReference type="Rhea" id="RHEA:18321"/>
        <dbReference type="ChEBI" id="CHEBI:16810"/>
        <dbReference type="ChEBI" id="CHEBI:17865"/>
        <dbReference type="ChEBI" id="CHEBI:29985"/>
        <dbReference type="ChEBI" id="CHEBI:57427"/>
        <dbReference type="EC" id="2.6.1.42"/>
    </reaction>
</comment>
<dbReference type="InterPro" id="IPR043132">
    <property type="entry name" value="BCAT-like_C"/>
</dbReference>
<dbReference type="FunFam" id="3.20.10.10:FF:000004">
    <property type="entry name" value="Branched-chain-amino-acid aminotransferase"/>
    <property type="match status" value="1"/>
</dbReference>
<dbReference type="EMBL" id="CAKOGP040001869">
    <property type="protein sequence ID" value="CAJ1954423.1"/>
    <property type="molecule type" value="Genomic_DNA"/>
</dbReference>
<comment type="cofactor">
    <cofactor evidence="1 10">
        <name>pyridoxal 5'-phosphate</name>
        <dbReference type="ChEBI" id="CHEBI:597326"/>
    </cofactor>
</comment>
<comment type="catalytic activity">
    <reaction evidence="11">
        <text>L-valine + 2-oxoglutarate = 3-methyl-2-oxobutanoate + L-glutamate</text>
        <dbReference type="Rhea" id="RHEA:24813"/>
        <dbReference type="ChEBI" id="CHEBI:11851"/>
        <dbReference type="ChEBI" id="CHEBI:16810"/>
        <dbReference type="ChEBI" id="CHEBI:29985"/>
        <dbReference type="ChEBI" id="CHEBI:57762"/>
        <dbReference type="EC" id="2.6.1.42"/>
    </reaction>
</comment>
<keyword evidence="6 10" id="KW-0663">Pyridoxal phosphate</keyword>
<keyword evidence="5 11" id="KW-0808">Transferase</keyword>
<evidence type="ECO:0000256" key="11">
    <source>
        <dbReference type="RuleBase" id="RU004517"/>
    </source>
</evidence>
<evidence type="ECO:0000256" key="2">
    <source>
        <dbReference type="ARBA" id="ARBA00009320"/>
    </source>
</evidence>
<dbReference type="InterPro" id="IPR018300">
    <property type="entry name" value="Aminotrans_IV_CS"/>
</dbReference>
<dbReference type="PIRSF" id="PIRSF006468">
    <property type="entry name" value="BCAT1"/>
    <property type="match status" value="1"/>
</dbReference>
<dbReference type="InterPro" id="IPR036038">
    <property type="entry name" value="Aminotransferase-like"/>
</dbReference>
<accession>A0AAD2FW43</accession>
<protein>
    <recommendedName>
        <fullName evidence="11">Branched-chain-amino-acid aminotransferase</fullName>
        <ecNumber evidence="11">2.6.1.42</ecNumber>
    </recommendedName>
</protein>
<dbReference type="InterPro" id="IPR001544">
    <property type="entry name" value="Aminotrans_IV"/>
</dbReference>
<keyword evidence="13" id="KW-1185">Reference proteome</keyword>
<evidence type="ECO:0000256" key="9">
    <source>
        <dbReference type="RuleBase" id="RU004106"/>
    </source>
</evidence>
<keyword evidence="3 11" id="KW-0032">Aminotransferase</keyword>
<dbReference type="PANTHER" id="PTHR11825:SF44">
    <property type="entry name" value="BRANCHED-CHAIN-AMINO-ACID AMINOTRANSFERASE"/>
    <property type="match status" value="1"/>
</dbReference>
<dbReference type="InterPro" id="IPR033939">
    <property type="entry name" value="BCAT_family"/>
</dbReference>
<evidence type="ECO:0000256" key="3">
    <source>
        <dbReference type="ARBA" id="ARBA00022576"/>
    </source>
</evidence>
<evidence type="ECO:0000256" key="10">
    <source>
        <dbReference type="RuleBase" id="RU004516"/>
    </source>
</evidence>
<reference evidence="12" key="1">
    <citation type="submission" date="2023-08" db="EMBL/GenBank/DDBJ databases">
        <authorList>
            <person name="Audoor S."/>
            <person name="Bilcke G."/>
        </authorList>
    </citation>
    <scope>NUCLEOTIDE SEQUENCE</scope>
</reference>
<evidence type="ECO:0000313" key="13">
    <source>
        <dbReference type="Proteomes" id="UP001295423"/>
    </source>
</evidence>
<dbReference type="PROSITE" id="PS00770">
    <property type="entry name" value="AA_TRANSFER_CLASS_4"/>
    <property type="match status" value="1"/>
</dbReference>